<proteinExistence type="predicted"/>
<organism evidence="1 2">
    <name type="scientific">Candidatus Desulfolinea nitratireducens</name>
    <dbReference type="NCBI Taxonomy" id="2841698"/>
    <lineage>
        <taxon>Bacteria</taxon>
        <taxon>Bacillati</taxon>
        <taxon>Chloroflexota</taxon>
        <taxon>Anaerolineae</taxon>
        <taxon>Anaerolineales</taxon>
        <taxon>Anaerolineales incertae sedis</taxon>
        <taxon>Candidatus Desulfolinea</taxon>
    </lineage>
</organism>
<reference evidence="1 2" key="1">
    <citation type="submission" date="2020-08" db="EMBL/GenBank/DDBJ databases">
        <title>Bridging the membrane lipid divide: bacteria of the FCB group superphylum have the potential to synthesize archaeal ether lipids.</title>
        <authorList>
            <person name="Villanueva L."/>
            <person name="Von Meijenfeldt F.A.B."/>
            <person name="Westbye A.B."/>
            <person name="Yadav S."/>
            <person name="Hopmans E.C."/>
            <person name="Dutilh B.E."/>
            <person name="Sinninghe Damste J.S."/>
        </authorList>
    </citation>
    <scope>NUCLEOTIDE SEQUENCE [LARGE SCALE GENOMIC DNA]</scope>
    <source>
        <strain evidence="1">NIOZ-UU36</strain>
    </source>
</reference>
<dbReference type="Gene3D" id="2.60.40.420">
    <property type="entry name" value="Cupredoxins - blue copper proteins"/>
    <property type="match status" value="1"/>
</dbReference>
<dbReference type="SUPFAM" id="SSF49503">
    <property type="entry name" value="Cupredoxins"/>
    <property type="match status" value="1"/>
</dbReference>
<dbReference type="InterPro" id="IPR008972">
    <property type="entry name" value="Cupredoxin"/>
</dbReference>
<protein>
    <recommendedName>
        <fullName evidence="3">EfeO-type cupredoxin-like domain-containing protein</fullName>
    </recommendedName>
</protein>
<dbReference type="AlphaFoldDB" id="A0A8J6NHU0"/>
<evidence type="ECO:0000313" key="2">
    <source>
        <dbReference type="Proteomes" id="UP000614469"/>
    </source>
</evidence>
<comment type="caution">
    <text evidence="1">The sequence shown here is derived from an EMBL/GenBank/DDBJ whole genome shotgun (WGS) entry which is preliminary data.</text>
</comment>
<feature type="non-terminal residue" evidence="1">
    <location>
        <position position="96"/>
    </location>
</feature>
<name>A0A8J6NHU0_9CHLR</name>
<evidence type="ECO:0008006" key="3">
    <source>
        <dbReference type="Google" id="ProtNLM"/>
    </source>
</evidence>
<dbReference type="Proteomes" id="UP000614469">
    <property type="component" value="Unassembled WGS sequence"/>
</dbReference>
<accession>A0A8J6NHU0</accession>
<dbReference type="EMBL" id="JACNJN010000039">
    <property type="protein sequence ID" value="MBC8334053.1"/>
    <property type="molecule type" value="Genomic_DNA"/>
</dbReference>
<sequence length="96" mass="10807">MKNYRQLLNPILFLMVIALVSIPVVAFAKPSVTTREITLHAQTFEYTPRTIRVNQGDRVKITLIADDVTHGLVIETYGVEIEAEPRQDPAPSVEFV</sequence>
<evidence type="ECO:0000313" key="1">
    <source>
        <dbReference type="EMBL" id="MBC8334053.1"/>
    </source>
</evidence>
<gene>
    <name evidence="1" type="ORF">H8E29_02205</name>
</gene>